<organism evidence="1 2">
    <name type="scientific">Tortispora caseinolytica NRRL Y-17796</name>
    <dbReference type="NCBI Taxonomy" id="767744"/>
    <lineage>
        <taxon>Eukaryota</taxon>
        <taxon>Fungi</taxon>
        <taxon>Dikarya</taxon>
        <taxon>Ascomycota</taxon>
        <taxon>Saccharomycotina</taxon>
        <taxon>Trigonopsidomycetes</taxon>
        <taxon>Trigonopsidales</taxon>
        <taxon>Trigonopsidaceae</taxon>
        <taxon>Tortispora</taxon>
    </lineage>
</organism>
<reference evidence="2" key="1">
    <citation type="submission" date="2016-02" db="EMBL/GenBank/DDBJ databases">
        <title>Comparative genomics of biotechnologically important yeasts.</title>
        <authorList>
            <consortium name="DOE Joint Genome Institute"/>
            <person name="Riley R."/>
            <person name="Haridas S."/>
            <person name="Wolfe K.H."/>
            <person name="Lopes M.R."/>
            <person name="Hittinger C.T."/>
            <person name="Goker M."/>
            <person name="Salamov A."/>
            <person name="Wisecaver J."/>
            <person name="Long T.M."/>
            <person name="Aerts A.L."/>
            <person name="Barry K."/>
            <person name="Choi C."/>
            <person name="Clum A."/>
            <person name="Coughlan A.Y."/>
            <person name="Deshpande S."/>
            <person name="Douglass A.P."/>
            <person name="Hanson S.J."/>
            <person name="Klenk H.-P."/>
            <person name="Labutti K."/>
            <person name="Lapidus A."/>
            <person name="Lindquist E."/>
            <person name="Lipzen A."/>
            <person name="Meier-Kolthoff J.P."/>
            <person name="Ohm R.A."/>
            <person name="Otillar R.P."/>
            <person name="Pangilinan J."/>
            <person name="Peng Y."/>
            <person name="Rokas A."/>
            <person name="Rosa C.A."/>
            <person name="Scheuner C."/>
            <person name="Sibirny A.A."/>
            <person name="Slot J.C."/>
            <person name="Stielow J.B."/>
            <person name="Sun H."/>
            <person name="Kurtzman C.P."/>
            <person name="Blackwell M."/>
            <person name="Jeffries T.W."/>
            <person name="Grigoriev I.V."/>
        </authorList>
    </citation>
    <scope>NUCLEOTIDE SEQUENCE [LARGE SCALE GENOMIC DNA]</scope>
    <source>
        <strain evidence="2">NRRL Y-17796</strain>
    </source>
</reference>
<dbReference type="Proteomes" id="UP000095023">
    <property type="component" value="Unassembled WGS sequence"/>
</dbReference>
<name>A0A1E4TIJ8_9ASCO</name>
<dbReference type="EMBL" id="KV453841">
    <property type="protein sequence ID" value="ODV91575.1"/>
    <property type="molecule type" value="Genomic_DNA"/>
</dbReference>
<dbReference type="AlphaFoldDB" id="A0A1E4TIJ8"/>
<protein>
    <submittedName>
        <fullName evidence="1">Uncharacterized protein</fullName>
    </submittedName>
</protein>
<sequence length="135" mass="15992">MDRSKALSRYRALIRWGHRAVQHVQPQKRLLDAYIRQRMATAARTKWFDESPEEEERRFRNTLEMLRTAGDYRGIEHKLVKNLTHMHWGRTGRKRQVVRAGKSKKIQAAIEAGNYLEGSIEETKKAFMKQTHVYV</sequence>
<accession>A0A1E4TIJ8</accession>
<dbReference type="OrthoDB" id="4392610at2759"/>
<proteinExistence type="predicted"/>
<gene>
    <name evidence="1" type="ORF">CANCADRAFT_72942</name>
</gene>
<keyword evidence="2" id="KW-1185">Reference proteome</keyword>
<evidence type="ECO:0000313" key="1">
    <source>
        <dbReference type="EMBL" id="ODV91575.1"/>
    </source>
</evidence>
<evidence type="ECO:0000313" key="2">
    <source>
        <dbReference type="Proteomes" id="UP000095023"/>
    </source>
</evidence>